<dbReference type="RefSeq" id="WP_073089313.1">
    <property type="nucleotide sequence ID" value="NZ_FQWY01000004.1"/>
</dbReference>
<keyword evidence="2" id="KW-0808">Transferase</keyword>
<dbReference type="Proteomes" id="UP000242329">
    <property type="component" value="Unassembled WGS sequence"/>
</dbReference>
<feature type="domain" description="AAA+ ATPase" evidence="1">
    <location>
        <begin position="290"/>
        <end position="461"/>
    </location>
</feature>
<dbReference type="InterPro" id="IPR018163">
    <property type="entry name" value="Thr/Ala-tRNA-synth_IIc_edit"/>
</dbReference>
<reference evidence="3" key="1">
    <citation type="submission" date="2016-11" db="EMBL/GenBank/DDBJ databases">
        <authorList>
            <person name="Varghese N."/>
            <person name="Submissions S."/>
        </authorList>
    </citation>
    <scope>NUCLEOTIDE SEQUENCE [LARGE SCALE GENOMIC DNA]</scope>
    <source>
        <strain evidence="3">DSM 11003</strain>
    </source>
</reference>
<dbReference type="SMART" id="SM00382">
    <property type="entry name" value="AAA"/>
    <property type="match status" value="1"/>
</dbReference>
<dbReference type="Gene3D" id="3.30.980.10">
    <property type="entry name" value="Threonyl-trna Synthetase, Chain A, domain 2"/>
    <property type="match status" value="1"/>
</dbReference>
<dbReference type="PANTHER" id="PTHR10285">
    <property type="entry name" value="URIDINE KINASE"/>
    <property type="match status" value="1"/>
</dbReference>
<organism evidence="2 3">
    <name type="scientific">Thermosyntropha lipolytica DSM 11003</name>
    <dbReference type="NCBI Taxonomy" id="1123382"/>
    <lineage>
        <taxon>Bacteria</taxon>
        <taxon>Bacillati</taxon>
        <taxon>Bacillota</taxon>
        <taxon>Clostridia</taxon>
        <taxon>Eubacteriales</taxon>
        <taxon>Syntrophomonadaceae</taxon>
        <taxon>Thermosyntropha</taxon>
    </lineage>
</organism>
<dbReference type="OrthoDB" id="9764644at2"/>
<dbReference type="STRING" id="1123382.SAMN02745221_00294"/>
<name>A0A1M5K6R0_9FIRM</name>
<dbReference type="AlphaFoldDB" id="A0A1M5K6R0"/>
<gene>
    <name evidence="2" type="ORF">SAMN02745221_00294</name>
</gene>
<dbReference type="InterPro" id="IPR003593">
    <property type="entry name" value="AAA+_ATPase"/>
</dbReference>
<protein>
    <submittedName>
        <fullName evidence="2">Uridine kinase</fullName>
    </submittedName>
</protein>
<keyword evidence="3" id="KW-1185">Reference proteome</keyword>
<keyword evidence="2" id="KW-0418">Kinase</keyword>
<dbReference type="EMBL" id="FQWY01000004">
    <property type="protein sequence ID" value="SHG47933.1"/>
    <property type="molecule type" value="Genomic_DNA"/>
</dbReference>
<dbReference type="SUPFAM" id="SSF52540">
    <property type="entry name" value="P-loop containing nucleoside triphosphate hydrolases"/>
    <property type="match status" value="1"/>
</dbReference>
<evidence type="ECO:0000313" key="3">
    <source>
        <dbReference type="Proteomes" id="UP000242329"/>
    </source>
</evidence>
<dbReference type="InterPro" id="IPR006083">
    <property type="entry name" value="PRK/URK"/>
</dbReference>
<sequence length="556" mass="64219">MQNTEQKRDIKLWIKDIGEYTVPAGTTILDLTARLKDRLPYLVTAAIVNYEAQGLDYVLQEDDWVELLDLTCEYGLRVYRRTAVFLMLKAFNDLFPEKRMVVRHSLSNGLLCETVDEELGAEEVALLETRMQEIVEADLPINRLIMPRMKAAEIFAKQNQPDKADMLDFVEHDEVWVYELGGFFDYFFGFMLPRTGMVNLFKLLPYEGGLILQTPEMDAPDRIKPYIEQKKLAYIFKESKRWAEMLETPHAAALNKLIAEGRIDEIIRINEALHEKKVALIAEEICKNKDVRLVLISGPSSSGKTTFAQRLYIQLRASGRRPVTISLDDYFVDRENTPRDEKGEYDFEALEALKLDLFNEHLTRLIKGEEVEVPIFNFITGRAEPRGKNVKVPPGEVIIIEGIHALNDKLTFRIPQKQKFKIYVSALTQLNLDNTNRIPTTDSRLIRRMVRDSRTRGYSARDTIRIWPSVRRGEEKNIFPFQESADVMFNTSLVYEFSVLRPFAEPLLREITPDCPEYHEARRLLRFLSHFTPVAPDGVPFNSILREFIGGSPYKA</sequence>
<dbReference type="SUPFAM" id="SSF55186">
    <property type="entry name" value="ThrRS/AlaRS common domain"/>
    <property type="match status" value="1"/>
</dbReference>
<proteinExistence type="predicted"/>
<dbReference type="Pfam" id="PF00485">
    <property type="entry name" value="PRK"/>
    <property type="match status" value="1"/>
</dbReference>
<evidence type="ECO:0000313" key="2">
    <source>
        <dbReference type="EMBL" id="SHG47933.1"/>
    </source>
</evidence>
<dbReference type="GO" id="GO:0005524">
    <property type="term" value="F:ATP binding"/>
    <property type="evidence" value="ECO:0007669"/>
    <property type="project" value="InterPro"/>
</dbReference>
<evidence type="ECO:0000259" key="1">
    <source>
        <dbReference type="SMART" id="SM00382"/>
    </source>
</evidence>
<dbReference type="Gene3D" id="3.40.50.300">
    <property type="entry name" value="P-loop containing nucleotide triphosphate hydrolases"/>
    <property type="match status" value="1"/>
</dbReference>
<dbReference type="GO" id="GO:0016301">
    <property type="term" value="F:kinase activity"/>
    <property type="evidence" value="ECO:0007669"/>
    <property type="project" value="UniProtKB-KW"/>
</dbReference>
<accession>A0A1M5K6R0</accession>
<dbReference type="InterPro" id="IPR027417">
    <property type="entry name" value="P-loop_NTPase"/>
</dbReference>
<dbReference type="CDD" id="cd02028">
    <property type="entry name" value="UMPK_like"/>
    <property type="match status" value="1"/>
</dbReference>